<dbReference type="Proteomes" id="UP000192610">
    <property type="component" value="Unassembled WGS sequence"/>
</dbReference>
<organism evidence="1 2">
    <name type="scientific">Niastella yeongjuensis</name>
    <dbReference type="NCBI Taxonomy" id="354355"/>
    <lineage>
        <taxon>Bacteria</taxon>
        <taxon>Pseudomonadati</taxon>
        <taxon>Bacteroidota</taxon>
        <taxon>Chitinophagia</taxon>
        <taxon>Chitinophagales</taxon>
        <taxon>Chitinophagaceae</taxon>
        <taxon>Niastella</taxon>
    </lineage>
</organism>
<proteinExistence type="predicted"/>
<sequence length="100" mass="11770">MISIVIYLNYVIYPNKQWTIRELNRILQGQNPFVVPVMSLLCPCEVLVRLWQKAEGHRAEGRGQRIKAVRERQWARVNKQWGKCRAEGRGQRAEGKDENH</sequence>
<accession>A0A1V9E103</accession>
<protein>
    <submittedName>
        <fullName evidence="1">Uncharacterized protein</fullName>
    </submittedName>
</protein>
<evidence type="ECO:0000313" key="2">
    <source>
        <dbReference type="Proteomes" id="UP000192610"/>
    </source>
</evidence>
<dbReference type="EMBL" id="LVXG01000078">
    <property type="protein sequence ID" value="OQP39759.1"/>
    <property type="molecule type" value="Genomic_DNA"/>
</dbReference>
<comment type="caution">
    <text evidence="1">The sequence shown here is derived from an EMBL/GenBank/DDBJ whole genome shotgun (WGS) entry which is preliminary data.</text>
</comment>
<dbReference type="AlphaFoldDB" id="A0A1V9E103"/>
<name>A0A1V9E103_9BACT</name>
<gene>
    <name evidence="1" type="ORF">A4H97_16165</name>
</gene>
<keyword evidence="2" id="KW-1185">Reference proteome</keyword>
<reference evidence="2" key="1">
    <citation type="submission" date="2016-04" db="EMBL/GenBank/DDBJ databases">
        <authorList>
            <person name="Chen L."/>
            <person name="Zhuang W."/>
            <person name="Wang G."/>
        </authorList>
    </citation>
    <scope>NUCLEOTIDE SEQUENCE [LARGE SCALE GENOMIC DNA]</scope>
    <source>
        <strain evidence="2">17621</strain>
    </source>
</reference>
<evidence type="ECO:0000313" key="1">
    <source>
        <dbReference type="EMBL" id="OQP39759.1"/>
    </source>
</evidence>